<accession>A0ACC0E5N0</accession>
<gene>
    <name evidence="1" type="ORF">MJO28_011606</name>
</gene>
<protein>
    <submittedName>
        <fullName evidence="1">Uncharacterized protein</fullName>
    </submittedName>
</protein>
<reference evidence="2" key="1">
    <citation type="journal article" date="2018" name="BMC Genomics">
        <title>Genomic insights into host adaptation between the wheat stripe rust pathogen (Puccinia striiformis f. sp. tritici) and the barley stripe rust pathogen (Puccinia striiformis f. sp. hordei).</title>
        <authorList>
            <person name="Xia C."/>
            <person name="Wang M."/>
            <person name="Yin C."/>
            <person name="Cornejo O.E."/>
            <person name="Hulbert S.H."/>
            <person name="Chen X."/>
        </authorList>
    </citation>
    <scope>NUCLEOTIDE SEQUENCE [LARGE SCALE GENOMIC DNA]</scope>
    <source>
        <strain evidence="2">93-210</strain>
    </source>
</reference>
<reference evidence="1 2" key="3">
    <citation type="journal article" date="2022" name="Microbiol. Spectr.">
        <title>Folding features and dynamics of 3D genome architecture in plant fungal pathogens.</title>
        <authorList>
            <person name="Xia C."/>
        </authorList>
    </citation>
    <scope>NUCLEOTIDE SEQUENCE [LARGE SCALE GENOMIC DNA]</scope>
    <source>
        <strain evidence="1 2">93-210</strain>
    </source>
</reference>
<organism evidence="1 2">
    <name type="scientific">Puccinia striiformis f. sp. tritici</name>
    <dbReference type="NCBI Taxonomy" id="168172"/>
    <lineage>
        <taxon>Eukaryota</taxon>
        <taxon>Fungi</taxon>
        <taxon>Dikarya</taxon>
        <taxon>Basidiomycota</taxon>
        <taxon>Pucciniomycotina</taxon>
        <taxon>Pucciniomycetes</taxon>
        <taxon>Pucciniales</taxon>
        <taxon>Pucciniaceae</taxon>
        <taxon>Puccinia</taxon>
    </lineage>
</organism>
<evidence type="ECO:0000313" key="2">
    <source>
        <dbReference type="Proteomes" id="UP001060170"/>
    </source>
</evidence>
<sequence>MLTKVQILSPYVLQIAFTQIQQCYYPEYHHHSAESSHSLGKRRNHDGRSFKCGIQPIPLTCVDPDNHYNRSIVLLLGPG</sequence>
<comment type="caution">
    <text evidence="1">The sequence shown here is derived from an EMBL/GenBank/DDBJ whole genome shotgun (WGS) entry which is preliminary data.</text>
</comment>
<dbReference type="Proteomes" id="UP001060170">
    <property type="component" value="Chromosome 11"/>
</dbReference>
<reference evidence="2" key="2">
    <citation type="journal article" date="2018" name="Mol. Plant Microbe Interact.">
        <title>Genome sequence resources for the wheat stripe rust pathogen (Puccinia striiformis f. sp. tritici) and the barley stripe rust pathogen (Puccinia striiformis f. sp. hordei).</title>
        <authorList>
            <person name="Xia C."/>
            <person name="Wang M."/>
            <person name="Yin C."/>
            <person name="Cornejo O.E."/>
            <person name="Hulbert S.H."/>
            <person name="Chen X."/>
        </authorList>
    </citation>
    <scope>NUCLEOTIDE SEQUENCE [LARGE SCALE GENOMIC DNA]</scope>
    <source>
        <strain evidence="2">93-210</strain>
    </source>
</reference>
<keyword evidence="2" id="KW-1185">Reference proteome</keyword>
<proteinExistence type="predicted"/>
<evidence type="ECO:0000313" key="1">
    <source>
        <dbReference type="EMBL" id="KAI7944078.1"/>
    </source>
</evidence>
<dbReference type="EMBL" id="CM045875">
    <property type="protein sequence ID" value="KAI7944078.1"/>
    <property type="molecule type" value="Genomic_DNA"/>
</dbReference>
<name>A0ACC0E5N0_9BASI</name>